<organism evidence="2 3">
    <name type="scientific">Monilinia vaccinii-corymbosi</name>
    <dbReference type="NCBI Taxonomy" id="61207"/>
    <lineage>
        <taxon>Eukaryota</taxon>
        <taxon>Fungi</taxon>
        <taxon>Dikarya</taxon>
        <taxon>Ascomycota</taxon>
        <taxon>Pezizomycotina</taxon>
        <taxon>Leotiomycetes</taxon>
        <taxon>Helotiales</taxon>
        <taxon>Sclerotiniaceae</taxon>
        <taxon>Monilinia</taxon>
    </lineage>
</organism>
<dbReference type="PANTHER" id="PTHR22891">
    <property type="entry name" value="EUKARYOTIC TRANSLATION INITIATION FACTOR 2C"/>
    <property type="match status" value="1"/>
</dbReference>
<dbReference type="PROSITE" id="PS50822">
    <property type="entry name" value="PIWI"/>
    <property type="match status" value="1"/>
</dbReference>
<dbReference type="InterPro" id="IPR012337">
    <property type="entry name" value="RNaseH-like_sf"/>
</dbReference>
<dbReference type="Proteomes" id="UP000672032">
    <property type="component" value="Chromosome 2"/>
</dbReference>
<name>A0A8A3P002_9HELO</name>
<proteinExistence type="predicted"/>
<dbReference type="Pfam" id="PF02171">
    <property type="entry name" value="Piwi"/>
    <property type="match status" value="1"/>
</dbReference>
<sequence>MSMDAIACRYAAAVQTNGHRVEMITKDNIKTMLIPLYQYWVKKLGIKNGPQHIYYFRDGVSEGQFEHVINQEIKDMKAALLKEFGTVTTGTRWTVTVCTKRHHLRFFPKDNDMSAGDKNGNALPGTLVERDITHPFEYDFYLSSHSAIQGTARPVHYQVIMDEAKVPVNDFQRMVYQHCYQYMRSTTPVSLYPAVYYAHLASNRARAHEAHGHSEGPRGGEKFLEKVYEAAAKKVATGQSVPASSETGSSNLVQDVPLLPLGKLDESERVQQVDLDKIRQGMWYI</sequence>
<evidence type="ECO:0000313" key="2">
    <source>
        <dbReference type="EMBL" id="QSZ31113.1"/>
    </source>
</evidence>
<accession>A0A8A3P002</accession>
<dbReference type="SUPFAM" id="SSF53098">
    <property type="entry name" value="Ribonuclease H-like"/>
    <property type="match status" value="1"/>
</dbReference>
<dbReference type="SMART" id="SM00950">
    <property type="entry name" value="Piwi"/>
    <property type="match status" value="1"/>
</dbReference>
<keyword evidence="3" id="KW-1185">Reference proteome</keyword>
<dbReference type="OrthoDB" id="10252740at2759"/>
<dbReference type="Gene3D" id="3.30.420.10">
    <property type="entry name" value="Ribonuclease H-like superfamily/Ribonuclease H"/>
    <property type="match status" value="1"/>
</dbReference>
<gene>
    <name evidence="2" type="ORF">DSL72_000676</name>
</gene>
<feature type="domain" description="Piwi" evidence="1">
    <location>
        <begin position="50"/>
        <end position="210"/>
    </location>
</feature>
<evidence type="ECO:0000259" key="1">
    <source>
        <dbReference type="PROSITE" id="PS50822"/>
    </source>
</evidence>
<reference evidence="2" key="1">
    <citation type="submission" date="2020-10" db="EMBL/GenBank/DDBJ databases">
        <title>Genome Sequence of Monilinia vaccinii-corymbosi Sheds Light on Mummy Berry Disease Infection of Blueberry and Mating Type.</title>
        <authorList>
            <person name="Yow A.G."/>
            <person name="Zhang Y."/>
            <person name="Bansal K."/>
            <person name="Eacker S.M."/>
            <person name="Sullivan S."/>
            <person name="Liachko I."/>
            <person name="Cubeta M.A."/>
            <person name="Rollins J.A."/>
            <person name="Ashrafi H."/>
        </authorList>
    </citation>
    <scope>NUCLEOTIDE SEQUENCE</scope>
    <source>
        <strain evidence="2">RL-1</strain>
    </source>
</reference>
<dbReference type="InterPro" id="IPR003165">
    <property type="entry name" value="Piwi"/>
</dbReference>
<dbReference type="GO" id="GO:0003676">
    <property type="term" value="F:nucleic acid binding"/>
    <property type="evidence" value="ECO:0007669"/>
    <property type="project" value="InterPro"/>
</dbReference>
<dbReference type="AlphaFoldDB" id="A0A8A3P002"/>
<dbReference type="InterPro" id="IPR036397">
    <property type="entry name" value="RNaseH_sf"/>
</dbReference>
<protein>
    <recommendedName>
        <fullName evidence="1">Piwi domain-containing protein</fullName>
    </recommendedName>
</protein>
<evidence type="ECO:0000313" key="3">
    <source>
        <dbReference type="Proteomes" id="UP000672032"/>
    </source>
</evidence>
<dbReference type="EMBL" id="CP063406">
    <property type="protein sequence ID" value="QSZ31113.1"/>
    <property type="molecule type" value="Genomic_DNA"/>
</dbReference>